<protein>
    <recommendedName>
        <fullName evidence="2">Calmodulin-binding domain-containing protein</fullName>
    </recommendedName>
</protein>
<evidence type="ECO:0000313" key="4">
    <source>
        <dbReference type="Proteomes" id="UP001152484"/>
    </source>
</evidence>
<feature type="compositionally biased region" description="Acidic residues" evidence="1">
    <location>
        <begin position="273"/>
        <end position="289"/>
    </location>
</feature>
<dbReference type="PANTHER" id="PTHR33349:SF20">
    <property type="entry name" value="CHROMO DOMAIN CEC-LIKE PROTEIN"/>
    <property type="match status" value="1"/>
</dbReference>
<feature type="compositionally biased region" description="Low complexity" evidence="1">
    <location>
        <begin position="164"/>
        <end position="176"/>
    </location>
</feature>
<evidence type="ECO:0000256" key="1">
    <source>
        <dbReference type="SAM" id="MobiDB-lite"/>
    </source>
</evidence>
<feature type="region of interest" description="Disordered" evidence="1">
    <location>
        <begin position="264"/>
        <end position="341"/>
    </location>
</feature>
<sequence>MATRVKEIGAKGKEKKGITSPSASSHATHLDNVSQHKRSTTTSPKPISSTAASAAPSYPEPKSSEAKKRMQPSVMPKRKPSLDKPPSHHLDSHPPNPAGDDRKPYLARRRSFDMSHSVSSPTSQGRPTQGNKPSLPRTTKYGLDKPQSSQTMPKSGTKGKVLRSSSSVGKSSSTTTHHQVKSLSDRTTATNKLTSNKTRKQPGTTLSSRPRINKRQERITSSTNQDSSSFGKAIVADDTEVFTKAIQEKDNVLLTDDEELDDLTSYENGSLLDSEDNFDTFEEGNDDPEEITKLESVQESKETAQIEGDPHIVEDDEENKSTTTTETLPVAADTKFADDDIPLEENSYEKILQVCDNIEEKQEKEEQMTKEIDDHQDDQELAEEVKETSENNNNVIDAPTETTHELSEVVRGTRNENVVSNDVIEETASKLREQRKNKVRALAGAFETVISLQEPK</sequence>
<dbReference type="EMBL" id="CAMAPE010000051">
    <property type="protein sequence ID" value="CAH9108223.1"/>
    <property type="molecule type" value="Genomic_DNA"/>
</dbReference>
<feature type="compositionally biased region" description="Polar residues" evidence="1">
    <location>
        <begin position="19"/>
        <end position="33"/>
    </location>
</feature>
<proteinExistence type="predicted"/>
<keyword evidence="4" id="KW-1185">Reference proteome</keyword>
<dbReference type="Pfam" id="PF07839">
    <property type="entry name" value="CaM_binding"/>
    <property type="match status" value="1"/>
</dbReference>
<dbReference type="InterPro" id="IPR012417">
    <property type="entry name" value="CaM-bd_dom_pln"/>
</dbReference>
<dbReference type="AlphaFoldDB" id="A0A9P0ZQ86"/>
<dbReference type="OrthoDB" id="1939646at2759"/>
<feature type="compositionally biased region" description="Low complexity" evidence="1">
    <location>
        <begin position="40"/>
        <end position="61"/>
    </location>
</feature>
<feature type="compositionally biased region" description="Polar residues" evidence="1">
    <location>
        <begin position="219"/>
        <end position="230"/>
    </location>
</feature>
<feature type="compositionally biased region" description="Basic and acidic residues" evidence="1">
    <location>
        <begin position="290"/>
        <end position="313"/>
    </location>
</feature>
<evidence type="ECO:0000313" key="3">
    <source>
        <dbReference type="EMBL" id="CAH9108223.1"/>
    </source>
</evidence>
<dbReference type="GO" id="GO:0005516">
    <property type="term" value="F:calmodulin binding"/>
    <property type="evidence" value="ECO:0007669"/>
    <property type="project" value="InterPro"/>
</dbReference>
<organism evidence="3 4">
    <name type="scientific">Cuscuta europaea</name>
    <name type="common">European dodder</name>
    <dbReference type="NCBI Taxonomy" id="41803"/>
    <lineage>
        <taxon>Eukaryota</taxon>
        <taxon>Viridiplantae</taxon>
        <taxon>Streptophyta</taxon>
        <taxon>Embryophyta</taxon>
        <taxon>Tracheophyta</taxon>
        <taxon>Spermatophyta</taxon>
        <taxon>Magnoliopsida</taxon>
        <taxon>eudicotyledons</taxon>
        <taxon>Gunneridae</taxon>
        <taxon>Pentapetalae</taxon>
        <taxon>asterids</taxon>
        <taxon>lamiids</taxon>
        <taxon>Solanales</taxon>
        <taxon>Convolvulaceae</taxon>
        <taxon>Cuscuteae</taxon>
        <taxon>Cuscuta</taxon>
        <taxon>Cuscuta subgen. Cuscuta</taxon>
    </lineage>
</organism>
<feature type="compositionally biased region" description="Basic and acidic residues" evidence="1">
    <location>
        <begin position="80"/>
        <end position="92"/>
    </location>
</feature>
<feature type="region of interest" description="Disordered" evidence="1">
    <location>
        <begin position="1"/>
        <end position="233"/>
    </location>
</feature>
<evidence type="ECO:0000259" key="2">
    <source>
        <dbReference type="Pfam" id="PF07839"/>
    </source>
</evidence>
<feature type="compositionally biased region" description="Polar residues" evidence="1">
    <location>
        <begin position="181"/>
        <end position="210"/>
    </location>
</feature>
<feature type="domain" description="Calmodulin-binding" evidence="2">
    <location>
        <begin position="363"/>
        <end position="451"/>
    </location>
</feature>
<reference evidence="3" key="1">
    <citation type="submission" date="2022-07" db="EMBL/GenBank/DDBJ databases">
        <authorList>
            <person name="Macas J."/>
            <person name="Novak P."/>
            <person name="Neumann P."/>
        </authorList>
    </citation>
    <scope>NUCLEOTIDE SEQUENCE</scope>
</reference>
<accession>A0A9P0ZQ86</accession>
<feature type="compositionally biased region" description="Polar residues" evidence="1">
    <location>
        <begin position="114"/>
        <end position="132"/>
    </location>
</feature>
<gene>
    <name evidence="3" type="ORF">CEURO_LOCUS18034</name>
</gene>
<feature type="compositionally biased region" description="Basic and acidic residues" evidence="1">
    <location>
        <begin position="1"/>
        <end position="17"/>
    </location>
</feature>
<name>A0A9P0ZQ86_CUSEU</name>
<dbReference type="Proteomes" id="UP001152484">
    <property type="component" value="Unassembled WGS sequence"/>
</dbReference>
<dbReference type="PANTHER" id="PTHR33349">
    <property type="entry name" value="EMB|CAB62594.1"/>
    <property type="match status" value="1"/>
</dbReference>
<feature type="region of interest" description="Disordered" evidence="1">
    <location>
        <begin position="383"/>
        <end position="409"/>
    </location>
</feature>
<comment type="caution">
    <text evidence="3">The sequence shown here is derived from an EMBL/GenBank/DDBJ whole genome shotgun (WGS) entry which is preliminary data.</text>
</comment>